<comment type="caution">
    <text evidence="1">The sequence shown here is derived from an EMBL/GenBank/DDBJ whole genome shotgun (WGS) entry which is preliminary data.</text>
</comment>
<keyword evidence="2" id="KW-1185">Reference proteome</keyword>
<dbReference type="EMBL" id="VUMX01000033">
    <property type="protein sequence ID" value="MST87761.1"/>
    <property type="molecule type" value="Genomic_DNA"/>
</dbReference>
<dbReference type="Proteomes" id="UP000438120">
    <property type="component" value="Unassembled WGS sequence"/>
</dbReference>
<proteinExistence type="predicted"/>
<evidence type="ECO:0000313" key="2">
    <source>
        <dbReference type="Proteomes" id="UP000438120"/>
    </source>
</evidence>
<dbReference type="AlphaFoldDB" id="A0A6A8MFZ9"/>
<organism evidence="1 2">
    <name type="scientific">Lactobacillus porci</name>
    <dbReference type="NCBI Taxonomy" id="2012477"/>
    <lineage>
        <taxon>Bacteria</taxon>
        <taxon>Bacillati</taxon>
        <taxon>Bacillota</taxon>
        <taxon>Bacilli</taxon>
        <taxon>Lactobacillales</taxon>
        <taxon>Lactobacillaceae</taxon>
        <taxon>Lactobacillus</taxon>
    </lineage>
</organism>
<protein>
    <submittedName>
        <fullName evidence="1">Uncharacterized protein</fullName>
    </submittedName>
</protein>
<reference evidence="1 2" key="1">
    <citation type="submission" date="2019-08" db="EMBL/GenBank/DDBJ databases">
        <title>In-depth cultivation of the pig gut microbiome towards novel bacterial diversity and tailored functional studies.</title>
        <authorList>
            <person name="Wylensek D."/>
            <person name="Hitch T.C.A."/>
            <person name="Clavel T."/>
        </authorList>
    </citation>
    <scope>NUCLEOTIDE SEQUENCE [LARGE SCALE GENOMIC DNA]</scope>
    <source>
        <strain evidence="1 2">Bifido-178-WT-2B</strain>
    </source>
</reference>
<gene>
    <name evidence="1" type="ORF">FYJ62_09105</name>
</gene>
<evidence type="ECO:0000313" key="1">
    <source>
        <dbReference type="EMBL" id="MST87761.1"/>
    </source>
</evidence>
<accession>A0A6A8MFZ9</accession>
<dbReference type="RefSeq" id="WP_154549374.1">
    <property type="nucleotide sequence ID" value="NZ_VUMX01000033.1"/>
</dbReference>
<name>A0A6A8MFZ9_9LACO</name>
<sequence>MKDPIITKIQRETGASYEQLAFLMEVFAGAANLYGIIRIDDLYGIYQDIERQNFDYPGISLEQFAKFSNNVDSVDNRFVVIDQRVFNKFITNSGQKLEFPLLVNKEIVEEEFKSKDIWHMYRDICEFSHKFYLTPPDLRDFADPEVSAEDRAFRNCLSKLKIDGLTLNKIGGLITDDRSGLQYITARVTLMYQLSPGNLDAASSELRQIANFFEMDFGKYTFDQVDALMKKSLCDKPCWGLGGYTCVELLGINKDDIVVDDHGLDEEDDPLAFILDAERLPDYVKDEEDRKLVVKYLKRLKRSKAANSDGCYSLSDFVQMLNSSPADQEKTVSRVAYPKRLLDKTMKKRYGDAGFEGEKLDFLHQLFQAAINLYGVITLQKLIEIYKKLQVKNNYPEVSDQEFAKFAELVRREQVPYYVFEQHELFRSRENADFARILVNEDVLGPAGHLLDGVYNIYWSEYVKEYWIPDDLLAFTSPQLAKEKQNLLAYLTKLGCPNGEKVSPESKRLAQKIVDYLVWSGNVMHDDFEPVVEKNFSQLLDNGKREVNDKIKKQLAQRIHNYESNRHAYMLKGWKDSDLQEHPELDGETIEKYRVMTLIADLINPDRAAD</sequence>
<dbReference type="OrthoDB" id="1869722at2"/>